<feature type="compositionally biased region" description="Basic residues" evidence="2">
    <location>
        <begin position="105"/>
        <end position="115"/>
    </location>
</feature>
<reference evidence="5 6" key="1">
    <citation type="submission" date="2016-09" db="EMBL/GenBank/DDBJ databases">
        <title>The draft genome of Dichanthelium oligosanthes: A C3 panicoid grass species.</title>
        <authorList>
            <person name="Studer A.J."/>
            <person name="Schnable J.C."/>
            <person name="Brutnell T.P."/>
        </authorList>
    </citation>
    <scope>NUCLEOTIDE SEQUENCE [LARGE SCALE GENOMIC DNA]</scope>
    <source>
        <strain evidence="6">cv. Kellogg 1175</strain>
        <tissue evidence="5">Leaf</tissue>
    </source>
</reference>
<evidence type="ECO:0000256" key="2">
    <source>
        <dbReference type="SAM" id="MobiDB-lite"/>
    </source>
</evidence>
<dbReference type="InterPro" id="IPR013083">
    <property type="entry name" value="Znf_RING/FYVE/PHD"/>
</dbReference>
<organism evidence="5 6">
    <name type="scientific">Dichanthelium oligosanthes</name>
    <dbReference type="NCBI Taxonomy" id="888268"/>
    <lineage>
        <taxon>Eukaryota</taxon>
        <taxon>Viridiplantae</taxon>
        <taxon>Streptophyta</taxon>
        <taxon>Embryophyta</taxon>
        <taxon>Tracheophyta</taxon>
        <taxon>Spermatophyta</taxon>
        <taxon>Magnoliopsida</taxon>
        <taxon>Liliopsida</taxon>
        <taxon>Poales</taxon>
        <taxon>Poaceae</taxon>
        <taxon>PACMAD clade</taxon>
        <taxon>Panicoideae</taxon>
        <taxon>Panicodae</taxon>
        <taxon>Paniceae</taxon>
        <taxon>Dichantheliinae</taxon>
        <taxon>Dichanthelium</taxon>
    </lineage>
</organism>
<evidence type="ECO:0000256" key="3">
    <source>
        <dbReference type="SAM" id="Phobius"/>
    </source>
</evidence>
<evidence type="ECO:0000313" key="6">
    <source>
        <dbReference type="Proteomes" id="UP000095767"/>
    </source>
</evidence>
<dbReference type="EMBL" id="LWDX02024513">
    <property type="protein sequence ID" value="OEL30913.1"/>
    <property type="molecule type" value="Genomic_DNA"/>
</dbReference>
<dbReference type="SUPFAM" id="SSF57850">
    <property type="entry name" value="RING/U-box"/>
    <property type="match status" value="1"/>
</dbReference>
<evidence type="ECO:0000259" key="4">
    <source>
        <dbReference type="PROSITE" id="PS50089"/>
    </source>
</evidence>
<keyword evidence="6" id="KW-1185">Reference proteome</keyword>
<keyword evidence="3" id="KW-0812">Transmembrane</keyword>
<gene>
    <name evidence="5" type="ORF">BAE44_0008068</name>
</gene>
<feature type="region of interest" description="Disordered" evidence="2">
    <location>
        <begin position="87"/>
        <end position="123"/>
    </location>
</feature>
<keyword evidence="1" id="KW-0862">Zinc</keyword>
<dbReference type="GO" id="GO:0016567">
    <property type="term" value="P:protein ubiquitination"/>
    <property type="evidence" value="ECO:0007669"/>
    <property type="project" value="UniProtKB-UniPathway"/>
</dbReference>
<evidence type="ECO:0000313" key="5">
    <source>
        <dbReference type="EMBL" id="OEL30913.1"/>
    </source>
</evidence>
<feature type="transmembrane region" description="Helical" evidence="3">
    <location>
        <begin position="33"/>
        <end position="50"/>
    </location>
</feature>
<dbReference type="PANTHER" id="PTHR45676:SF49">
    <property type="entry name" value="OS12G0432600 PROTEIN"/>
    <property type="match status" value="1"/>
</dbReference>
<comment type="caution">
    <text evidence="5">The sequence shown here is derived from an EMBL/GenBank/DDBJ whole genome shotgun (WGS) entry which is preliminary data.</text>
</comment>
<dbReference type="AlphaFoldDB" id="A0A1E5W0J6"/>
<proteinExistence type="predicted"/>
<accession>A0A1E5W0J6</accession>
<dbReference type="SMART" id="SM00184">
    <property type="entry name" value="RING"/>
    <property type="match status" value="1"/>
</dbReference>
<feature type="transmembrane region" description="Helical" evidence="3">
    <location>
        <begin position="56"/>
        <end position="74"/>
    </location>
</feature>
<dbReference type="Gene3D" id="3.30.40.10">
    <property type="entry name" value="Zinc/RING finger domain, C3HC4 (zinc finger)"/>
    <property type="match status" value="1"/>
</dbReference>
<dbReference type="Proteomes" id="UP000095767">
    <property type="component" value="Unassembled WGS sequence"/>
</dbReference>
<dbReference type="PROSITE" id="PS50089">
    <property type="entry name" value="ZF_RING_2"/>
    <property type="match status" value="1"/>
</dbReference>
<dbReference type="UniPathway" id="UPA00143"/>
<keyword evidence="3" id="KW-0472">Membrane</keyword>
<keyword evidence="1" id="KW-0479">Metal-binding</keyword>
<feature type="domain" description="RING-type" evidence="4">
    <location>
        <begin position="133"/>
        <end position="176"/>
    </location>
</feature>
<dbReference type="InterPro" id="IPR001841">
    <property type="entry name" value="Znf_RING"/>
</dbReference>
<dbReference type="PANTHER" id="PTHR45676">
    <property type="entry name" value="RING-H2 FINGER PROTEIN ATL51-RELATED"/>
    <property type="match status" value="1"/>
</dbReference>
<evidence type="ECO:0000256" key="1">
    <source>
        <dbReference type="PROSITE-ProRule" id="PRU00175"/>
    </source>
</evidence>
<name>A0A1E5W0J6_9POAL</name>
<dbReference type="GO" id="GO:0008270">
    <property type="term" value="F:zinc ion binding"/>
    <property type="evidence" value="ECO:0007669"/>
    <property type="project" value="UniProtKB-KW"/>
</dbReference>
<dbReference type="Pfam" id="PF13639">
    <property type="entry name" value="zf-RING_2"/>
    <property type="match status" value="1"/>
</dbReference>
<dbReference type="OrthoDB" id="8062037at2759"/>
<keyword evidence="1" id="KW-0863">Zinc-finger</keyword>
<protein>
    <recommendedName>
        <fullName evidence="4">RING-type domain-containing protein</fullName>
    </recommendedName>
</protein>
<keyword evidence="3" id="KW-1133">Transmembrane helix</keyword>
<sequence length="195" mass="20928">MDTGRQSAALDIAVVRGPGRPSTARWGRCSKFLLIRSAGEAFAVVVYVFAGRVWGFVVAGVLFALGCLFTCYYINLPAQEPQQLLPVAGEPRQESRREAAASARRTSRPSRHSSTYRREETSAAGSGAAAEECAVCINTSCRMGRGLRRLPACGHVYHARCINGWLRAHASCPMCRAEVKLAVKLACEPSAGAAV</sequence>